<evidence type="ECO:0000256" key="4">
    <source>
        <dbReference type="ARBA" id="ARBA00004406"/>
    </source>
</evidence>
<dbReference type="InterPro" id="IPR001128">
    <property type="entry name" value="Cyt_P450"/>
</dbReference>
<evidence type="ECO:0000256" key="2">
    <source>
        <dbReference type="ARBA" id="ARBA00003690"/>
    </source>
</evidence>
<dbReference type="eggNOG" id="KOG0156">
    <property type="taxonomic scope" value="Eukaryota"/>
</dbReference>
<evidence type="ECO:0000256" key="6">
    <source>
        <dbReference type="ARBA" id="ARBA00022617"/>
    </source>
</evidence>
<evidence type="ECO:0000256" key="7">
    <source>
        <dbReference type="ARBA" id="ARBA00022723"/>
    </source>
</evidence>
<reference evidence="16" key="3">
    <citation type="submission" date="2008-06" db="EMBL/GenBank/DDBJ databases">
        <authorList>
            <consortium name="FlyBase"/>
        </authorList>
    </citation>
    <scope>NUCLEOTIDE SEQUENCE</scope>
    <source>
        <strain evidence="16">TSC#15010-1051.87</strain>
    </source>
</reference>
<dbReference type="GO" id="GO:0006082">
    <property type="term" value="P:organic acid metabolic process"/>
    <property type="evidence" value="ECO:0007669"/>
    <property type="project" value="TreeGrafter"/>
</dbReference>
<reference evidence="16 19" key="1">
    <citation type="journal article" date="2007" name="Nature">
        <title>Evolution of genes and genomes on the Drosophila phylogeny.</title>
        <authorList>
            <consortium name="Drosophila 12 Genomes Consortium"/>
            <person name="Clark A.G."/>
            <person name="Eisen M.B."/>
            <person name="Smith D.R."/>
            <person name="Bergman C.M."/>
            <person name="Oliver B."/>
            <person name="Markow T.A."/>
            <person name="Kaufman T.C."/>
            <person name="Kellis M."/>
            <person name="Gelbart W."/>
            <person name="Iyer V.N."/>
            <person name="Pollard D.A."/>
            <person name="Sackton T.B."/>
            <person name="Larracuente A.M."/>
            <person name="Singh N.D."/>
            <person name="Abad J.P."/>
            <person name="Abt D.N."/>
            <person name="Adryan B."/>
            <person name="Aguade M."/>
            <person name="Akashi H."/>
            <person name="Anderson W.W."/>
            <person name="Aquadro C.F."/>
            <person name="Ardell D.H."/>
            <person name="Arguello R."/>
            <person name="Artieri C.G."/>
            <person name="Barbash D.A."/>
            <person name="Barker D."/>
            <person name="Barsanti P."/>
            <person name="Batterham P."/>
            <person name="Batzoglou S."/>
            <person name="Begun D."/>
            <person name="Bhutkar A."/>
            <person name="Blanco E."/>
            <person name="Bosak S.A."/>
            <person name="Bradley R.K."/>
            <person name="Brand A.D."/>
            <person name="Brent M.R."/>
            <person name="Brooks A.N."/>
            <person name="Brown R.H."/>
            <person name="Butlin R.K."/>
            <person name="Caggese C."/>
            <person name="Calvi B.R."/>
            <person name="Bernardo de Carvalho A."/>
            <person name="Caspi A."/>
            <person name="Castrezana S."/>
            <person name="Celniker S.E."/>
            <person name="Chang J.L."/>
            <person name="Chapple C."/>
            <person name="Chatterji S."/>
            <person name="Chinwalla A."/>
            <person name="Civetta A."/>
            <person name="Clifton S.W."/>
            <person name="Comeron J.M."/>
            <person name="Costello J.C."/>
            <person name="Coyne J.A."/>
            <person name="Daub J."/>
            <person name="David R.G."/>
            <person name="Delcher A.L."/>
            <person name="Delehaunty K."/>
            <person name="Do C.B."/>
            <person name="Ebling H."/>
            <person name="Edwards K."/>
            <person name="Eickbush T."/>
            <person name="Evans J.D."/>
            <person name="Filipski A."/>
            <person name="Findeiss S."/>
            <person name="Freyhult E."/>
            <person name="Fulton L."/>
            <person name="Fulton R."/>
            <person name="Garcia A.C."/>
            <person name="Gardiner A."/>
            <person name="Garfield D.A."/>
            <person name="Garvin B.E."/>
            <person name="Gibson G."/>
            <person name="Gilbert D."/>
            <person name="Gnerre S."/>
            <person name="Godfrey J."/>
            <person name="Good R."/>
            <person name="Gotea V."/>
            <person name="Gravely B."/>
            <person name="Greenberg A.J."/>
            <person name="Griffiths-Jones S."/>
            <person name="Gross S."/>
            <person name="Guigo R."/>
            <person name="Gustafson E.A."/>
            <person name="Haerty W."/>
            <person name="Hahn M.W."/>
            <person name="Halligan D.L."/>
            <person name="Halpern A.L."/>
            <person name="Halter G.M."/>
            <person name="Han M.V."/>
            <person name="Heger A."/>
            <person name="Hillier L."/>
            <person name="Hinrichs A.S."/>
            <person name="Holmes I."/>
            <person name="Hoskins R.A."/>
            <person name="Hubisz M.J."/>
            <person name="Hultmark D."/>
            <person name="Huntley M.A."/>
            <person name="Jaffe D.B."/>
            <person name="Jagadeeshan S."/>
            <person name="Jeck W.R."/>
            <person name="Johnson J."/>
            <person name="Jones C.D."/>
            <person name="Jordan W.C."/>
            <person name="Karpen G.H."/>
            <person name="Kataoka E."/>
            <person name="Keightley P.D."/>
            <person name="Kheradpour P."/>
            <person name="Kirkness E.F."/>
            <person name="Koerich L.B."/>
            <person name="Kristiansen K."/>
            <person name="Kudrna D."/>
            <person name="Kulathinal R.J."/>
            <person name="Kumar S."/>
            <person name="Kwok R."/>
            <person name="Lander E."/>
            <person name="Langley C.H."/>
            <person name="Lapoint R."/>
            <person name="Lazzaro B.P."/>
            <person name="Lee S.J."/>
            <person name="Levesque L."/>
            <person name="Li R."/>
            <person name="Lin C.F."/>
            <person name="Lin M.F."/>
            <person name="Lindblad-Toh K."/>
            <person name="Llopart A."/>
            <person name="Long M."/>
            <person name="Low L."/>
            <person name="Lozovsky E."/>
            <person name="Lu J."/>
            <person name="Luo M."/>
            <person name="Machado C.A."/>
            <person name="Makalowski W."/>
            <person name="Marzo M."/>
            <person name="Matsuda M."/>
            <person name="Matzkin L."/>
            <person name="McAllister B."/>
            <person name="McBride C.S."/>
            <person name="McKernan B."/>
            <person name="McKernan K."/>
            <person name="Mendez-Lago M."/>
            <person name="Minx P."/>
            <person name="Mollenhauer M.U."/>
            <person name="Montooth K."/>
            <person name="Mount S.M."/>
            <person name="Mu X."/>
            <person name="Myers E."/>
            <person name="Negre B."/>
            <person name="Newfeld S."/>
            <person name="Nielsen R."/>
            <person name="Noor M.A."/>
            <person name="O'Grady P."/>
            <person name="Pachter L."/>
            <person name="Papaceit M."/>
            <person name="Parisi M.J."/>
            <person name="Parisi M."/>
            <person name="Parts L."/>
            <person name="Pedersen J.S."/>
            <person name="Pesole G."/>
            <person name="Phillippy A.M."/>
            <person name="Ponting C.P."/>
            <person name="Pop M."/>
            <person name="Porcelli D."/>
            <person name="Powell J.R."/>
            <person name="Prohaska S."/>
            <person name="Pruitt K."/>
            <person name="Puig M."/>
            <person name="Quesneville H."/>
            <person name="Ram K.R."/>
            <person name="Rand D."/>
            <person name="Rasmussen M.D."/>
            <person name="Reed L.K."/>
            <person name="Reenan R."/>
            <person name="Reily A."/>
            <person name="Remington K.A."/>
            <person name="Rieger T.T."/>
            <person name="Ritchie M.G."/>
            <person name="Robin C."/>
            <person name="Rogers Y.H."/>
            <person name="Rohde C."/>
            <person name="Rozas J."/>
            <person name="Rubenfield M.J."/>
            <person name="Ruiz A."/>
            <person name="Russo S."/>
            <person name="Salzberg S.L."/>
            <person name="Sanchez-Gracia A."/>
            <person name="Saranga D.J."/>
            <person name="Sato H."/>
            <person name="Schaeffer S.W."/>
            <person name="Schatz M.C."/>
            <person name="Schlenke T."/>
            <person name="Schwartz R."/>
            <person name="Segarra C."/>
            <person name="Singh R.S."/>
            <person name="Sirot L."/>
            <person name="Sirota M."/>
            <person name="Sisneros N.B."/>
            <person name="Smith C.D."/>
            <person name="Smith T.F."/>
            <person name="Spieth J."/>
            <person name="Stage D.E."/>
            <person name="Stark A."/>
            <person name="Stephan W."/>
            <person name="Strausberg R.L."/>
            <person name="Strempel S."/>
            <person name="Sturgill D."/>
            <person name="Sutton G."/>
            <person name="Sutton G.G."/>
            <person name="Tao W."/>
            <person name="Teichmann S."/>
            <person name="Tobari Y.N."/>
            <person name="Tomimura Y."/>
            <person name="Tsolas J.M."/>
            <person name="Valente V.L."/>
            <person name="Venter E."/>
            <person name="Venter J.C."/>
            <person name="Vicario S."/>
            <person name="Vieira F.G."/>
            <person name="Vilella A.J."/>
            <person name="Villasante A."/>
            <person name="Walenz B."/>
            <person name="Wang J."/>
            <person name="Wasserman M."/>
            <person name="Watts T."/>
            <person name="Wilson D."/>
            <person name="Wilson R.K."/>
            <person name="Wing R.A."/>
            <person name="Wolfner M.F."/>
            <person name="Wong A."/>
            <person name="Wong G.K."/>
            <person name="Wu C.I."/>
            <person name="Wu G."/>
            <person name="Yamamoto D."/>
            <person name="Yang H.P."/>
            <person name="Yang S.P."/>
            <person name="Yorke J.A."/>
            <person name="Yoshida K."/>
            <person name="Zdobnov E."/>
            <person name="Zhang P."/>
            <person name="Zhang Y."/>
            <person name="Zimin A.V."/>
            <person name="Baldwin J."/>
            <person name="Abdouelleil A."/>
            <person name="Abdulkadir J."/>
            <person name="Abebe A."/>
            <person name="Abera B."/>
            <person name="Abreu J."/>
            <person name="Acer S.C."/>
            <person name="Aftuck L."/>
            <person name="Alexander A."/>
            <person name="An P."/>
            <person name="Anderson E."/>
            <person name="Anderson S."/>
            <person name="Arachi H."/>
            <person name="Azer M."/>
            <person name="Bachantsang P."/>
            <person name="Barry A."/>
            <person name="Bayul T."/>
            <person name="Berlin A."/>
            <person name="Bessette D."/>
            <person name="Bloom T."/>
            <person name="Blye J."/>
            <person name="Boguslavskiy L."/>
            <person name="Bonnet C."/>
            <person name="Boukhgalter B."/>
            <person name="Bourzgui I."/>
            <person name="Brown A."/>
            <person name="Cahill P."/>
            <person name="Channer S."/>
            <person name="Cheshatsang Y."/>
            <person name="Chuda L."/>
            <person name="Citroen M."/>
            <person name="Collymore A."/>
            <person name="Cooke P."/>
            <person name="Costello M."/>
            <person name="D'Aco K."/>
            <person name="Daza R."/>
            <person name="De Haan G."/>
            <person name="DeGray S."/>
            <person name="DeMaso C."/>
            <person name="Dhargay N."/>
            <person name="Dooley K."/>
            <person name="Dooley E."/>
            <person name="Doricent M."/>
            <person name="Dorje P."/>
            <person name="Dorjee K."/>
            <person name="Dupes A."/>
            <person name="Elong R."/>
            <person name="Falk J."/>
            <person name="Farina A."/>
            <person name="Faro S."/>
            <person name="Ferguson D."/>
            <person name="Fisher S."/>
            <person name="Foley C.D."/>
            <person name="Franke A."/>
            <person name="Friedrich D."/>
            <person name="Gadbois L."/>
            <person name="Gearin G."/>
            <person name="Gearin C.R."/>
            <person name="Giannoukos G."/>
            <person name="Goode T."/>
            <person name="Graham J."/>
            <person name="Grandbois E."/>
            <person name="Grewal S."/>
            <person name="Gyaltsen K."/>
            <person name="Hafez N."/>
            <person name="Hagos B."/>
            <person name="Hall J."/>
            <person name="Henson C."/>
            <person name="Hollinger A."/>
            <person name="Honan T."/>
            <person name="Huard M.D."/>
            <person name="Hughes L."/>
            <person name="Hurhula B."/>
            <person name="Husby M.E."/>
            <person name="Kamat A."/>
            <person name="Kanga B."/>
            <person name="Kashin S."/>
            <person name="Khazanovich D."/>
            <person name="Kisner P."/>
            <person name="Lance K."/>
            <person name="Lara M."/>
            <person name="Lee W."/>
            <person name="Lennon N."/>
            <person name="Letendre F."/>
            <person name="LeVine R."/>
            <person name="Lipovsky A."/>
            <person name="Liu X."/>
            <person name="Liu J."/>
            <person name="Liu S."/>
            <person name="Lokyitsang T."/>
            <person name="Lokyitsang Y."/>
            <person name="Lubonja R."/>
            <person name="Lui A."/>
            <person name="MacDonald P."/>
            <person name="Magnisalis V."/>
            <person name="Maru K."/>
            <person name="Matthews C."/>
            <person name="McCusker W."/>
            <person name="McDonough S."/>
            <person name="Mehta T."/>
            <person name="Meldrim J."/>
            <person name="Meneus L."/>
            <person name="Mihai O."/>
            <person name="Mihalev A."/>
            <person name="Mihova T."/>
            <person name="Mittelman R."/>
            <person name="Mlenga V."/>
            <person name="Montmayeur A."/>
            <person name="Mulrain L."/>
            <person name="Navidi A."/>
            <person name="Naylor J."/>
            <person name="Negash T."/>
            <person name="Nguyen T."/>
            <person name="Nguyen N."/>
            <person name="Nicol R."/>
            <person name="Norbu C."/>
            <person name="Norbu N."/>
            <person name="Novod N."/>
            <person name="O'Neill B."/>
            <person name="Osman S."/>
            <person name="Markiewicz E."/>
            <person name="Oyono O.L."/>
            <person name="Patti C."/>
            <person name="Phunkhang P."/>
            <person name="Pierre F."/>
            <person name="Priest M."/>
            <person name="Raghuraman S."/>
            <person name="Rege F."/>
            <person name="Reyes R."/>
            <person name="Rise C."/>
            <person name="Rogov P."/>
            <person name="Ross K."/>
            <person name="Ryan E."/>
            <person name="Settipalli S."/>
            <person name="Shea T."/>
            <person name="Sherpa N."/>
            <person name="Shi L."/>
            <person name="Shih D."/>
            <person name="Sparrow T."/>
            <person name="Spaulding J."/>
            <person name="Stalker J."/>
            <person name="Stange-Thomann N."/>
            <person name="Stavropoulos S."/>
            <person name="Stone C."/>
            <person name="Strader C."/>
            <person name="Tesfaye S."/>
            <person name="Thomson T."/>
            <person name="Thoulutsang Y."/>
            <person name="Thoulutsang D."/>
            <person name="Topham K."/>
            <person name="Topping I."/>
            <person name="Tsamla T."/>
            <person name="Vassiliev H."/>
            <person name="Vo A."/>
            <person name="Wangchuk T."/>
            <person name="Wangdi T."/>
            <person name="Weiand M."/>
            <person name="Wilkinson J."/>
            <person name="Wilson A."/>
            <person name="Yadav S."/>
            <person name="Young G."/>
            <person name="Yu Q."/>
            <person name="Zembek L."/>
            <person name="Zhong D."/>
            <person name="Zimmer A."/>
            <person name="Zwirko Z."/>
            <person name="Jaffe D.B."/>
            <person name="Alvarez P."/>
            <person name="Brockman W."/>
            <person name="Butler J."/>
            <person name="Chin C."/>
            <person name="Gnerre S."/>
            <person name="Grabherr M."/>
            <person name="Kleber M."/>
            <person name="Mauceli E."/>
            <person name="MacCallum I."/>
        </authorList>
    </citation>
    <scope>NUCLEOTIDE SEQUENCE [LARGE SCALE GENOMIC DNA]</scope>
    <source>
        <strain evidence="16">TSC#15010-1051.87</strain>
        <strain evidence="19">Tucson 15010-1051.87</strain>
    </source>
</reference>
<protein>
    <submittedName>
        <fullName evidence="16">Uncharacterized protein</fullName>
        <ecNumber evidence="16">1.14.-.-</ecNumber>
    </submittedName>
</protein>
<comment type="similarity">
    <text evidence="5 15">Belongs to the cytochrome P450 family.</text>
</comment>
<dbReference type="EMBL" id="CH941092">
    <property type="protein sequence ID" value="EDW71491.1"/>
    <property type="molecule type" value="Genomic_DNA"/>
</dbReference>
<organism evidence="16 19">
    <name type="scientific">Drosophila virilis</name>
    <name type="common">Fruit fly</name>
    <dbReference type="NCBI Taxonomy" id="7244"/>
    <lineage>
        <taxon>Eukaryota</taxon>
        <taxon>Metazoa</taxon>
        <taxon>Ecdysozoa</taxon>
        <taxon>Arthropoda</taxon>
        <taxon>Hexapoda</taxon>
        <taxon>Insecta</taxon>
        <taxon>Pterygota</taxon>
        <taxon>Neoptera</taxon>
        <taxon>Endopterygota</taxon>
        <taxon>Diptera</taxon>
        <taxon>Brachycera</taxon>
        <taxon>Muscomorpha</taxon>
        <taxon>Ephydroidea</taxon>
        <taxon>Drosophilidae</taxon>
        <taxon>Drosophila</taxon>
    </lineage>
</organism>
<keyword evidence="12 15" id="KW-0503">Monooxygenase</keyword>
<dbReference type="AlphaFoldDB" id="B4M3V9"/>
<keyword evidence="13" id="KW-0472">Membrane</keyword>
<name>B4M3V9_DROVI</name>
<evidence type="ECO:0000256" key="3">
    <source>
        <dbReference type="ARBA" id="ARBA00004174"/>
    </source>
</evidence>
<dbReference type="Pfam" id="PF00067">
    <property type="entry name" value="p450"/>
    <property type="match status" value="1"/>
</dbReference>
<evidence type="ECO:0000313" key="16">
    <source>
        <dbReference type="EMBL" id="EDW59320.1"/>
    </source>
</evidence>
<dbReference type="HOGENOM" id="CLU_001570_22_0_1"/>
<evidence type="ECO:0000256" key="11">
    <source>
        <dbReference type="ARBA" id="ARBA00023004"/>
    </source>
</evidence>
<evidence type="ECO:0000256" key="8">
    <source>
        <dbReference type="ARBA" id="ARBA00022824"/>
    </source>
</evidence>
<keyword evidence="8" id="KW-0256">Endoplasmic reticulum</keyword>
<dbReference type="Gene3D" id="1.10.630.10">
    <property type="entry name" value="Cytochrome P450"/>
    <property type="match status" value="1"/>
</dbReference>
<dbReference type="OrthoDB" id="1103324at2759"/>
<evidence type="ECO:0000313" key="17">
    <source>
        <dbReference type="EMBL" id="EDW71491.1"/>
    </source>
</evidence>
<dbReference type="KEGG" id="dvi:6637005"/>
<evidence type="ECO:0000313" key="18">
    <source>
        <dbReference type="EMBL" id="EDW71492.1"/>
    </source>
</evidence>
<dbReference type="GO" id="GO:0008395">
    <property type="term" value="F:steroid hydroxylase activity"/>
    <property type="evidence" value="ECO:0007669"/>
    <property type="project" value="TreeGrafter"/>
</dbReference>
<dbReference type="Proteomes" id="UP000008792">
    <property type="component" value="Unassembled WGS sequence"/>
</dbReference>
<dbReference type="GO" id="GO:0005789">
    <property type="term" value="C:endoplasmic reticulum membrane"/>
    <property type="evidence" value="ECO:0007669"/>
    <property type="project" value="UniProtKB-SubCell"/>
</dbReference>
<dbReference type="KEGG" id="dvi:6637006"/>
<proteinExistence type="inferred from homology"/>
<keyword evidence="11 14" id="KW-0408">Iron</keyword>
<evidence type="ECO:0000313" key="19">
    <source>
        <dbReference type="Proteomes" id="UP000008792"/>
    </source>
</evidence>
<comment type="subcellular location">
    <subcellularLocation>
        <location evidence="4">Endoplasmic reticulum membrane</location>
        <topology evidence="4">Peripheral membrane protein</topology>
    </subcellularLocation>
    <subcellularLocation>
        <location evidence="3">Microsome membrane</location>
        <topology evidence="3">Peripheral membrane protein</topology>
    </subcellularLocation>
</comment>
<reference evidence="16" key="2">
    <citation type="journal article" date="2008" name="Bioinformatics">
        <title>Assembly reconciliation.</title>
        <authorList>
            <person name="Zimin A.V."/>
            <person name="Smith D.R."/>
            <person name="Sutton G."/>
            <person name="Yorke J.A."/>
        </authorList>
    </citation>
    <scope>NUCLEOTIDE SEQUENCE</scope>
    <source>
        <strain evidence="16">TSC#15010-1051.87</strain>
    </source>
</reference>
<dbReference type="KEGG" id="dvi:6632412"/>
<keyword evidence="7 14" id="KW-0479">Metal-binding</keyword>
<sequence>MLTALLLALCSIIFLYLSYKYAVGRPAGFPPGPPRLPIFGSYLFMLLIDYKYLHKAALILSKWYKSDIIGLFVGCFPVAVVHNGEGVREILNDQTYDGRPPLFLSKMRDPGDCVRGIFFQEGILWKEQRRFILRYLRDFGFGRRFDQLELIIKEEITDMLDMIRNGPRYEHEHHLVKPGGYRVQLPLLFNPFSANSHFHILYNERLARSEMAKLVKLVQLGLQFQRNADDYGRLLSIIPWIRYIWPEASGYNKLNEANLYVRAYFSEFVDRHIDSYDDCSERNFLDLYIAEMKKGLPEEYGFNREQFIMGLVDFSFPAFTAIGSQLSLIVQYMMLYPEVAKRVQREIDEVVGSGRLPTLEDRKNMPYTEATIRENLRIETLVPSNVPHKALNDTELMGYRIPKGTVIIPSLYAYHMDKRIWSDPEKFRPERFLDNQGQLCLKLDVSLPFGAGKRLCAGETFARNMLFLMTTAMLQNFDYTLAPGDTLPDLTKNNSGLIITPPDFWVQLKER</sequence>
<dbReference type="InterPro" id="IPR050182">
    <property type="entry name" value="Cytochrome_P450_fam2"/>
</dbReference>
<keyword evidence="6 14" id="KW-0349">Heme</keyword>
<dbReference type="FunFam" id="1.10.630.10:FF:000238">
    <property type="entry name" value="Cytochrome P450 2A6"/>
    <property type="match status" value="1"/>
</dbReference>
<dbReference type="PRINTS" id="PR00385">
    <property type="entry name" value="P450"/>
</dbReference>
<dbReference type="PANTHER" id="PTHR24300:SF376">
    <property type="entry name" value="CYTOCHROME P450 15A1"/>
    <property type="match status" value="1"/>
</dbReference>
<dbReference type="PANTHER" id="PTHR24300">
    <property type="entry name" value="CYTOCHROME P450 508A4-RELATED"/>
    <property type="match status" value="1"/>
</dbReference>
<dbReference type="EMBL" id="CH941092">
    <property type="protein sequence ID" value="EDW71492.1"/>
    <property type="molecule type" value="Genomic_DNA"/>
</dbReference>
<evidence type="ECO:0000256" key="12">
    <source>
        <dbReference type="ARBA" id="ARBA00023033"/>
    </source>
</evidence>
<evidence type="ECO:0000256" key="10">
    <source>
        <dbReference type="ARBA" id="ARBA00023002"/>
    </source>
</evidence>
<dbReference type="EC" id="1.14.-.-" evidence="16"/>
<evidence type="ECO:0000256" key="15">
    <source>
        <dbReference type="RuleBase" id="RU000461"/>
    </source>
</evidence>
<dbReference type="GO" id="GO:0020037">
    <property type="term" value="F:heme binding"/>
    <property type="evidence" value="ECO:0007669"/>
    <property type="project" value="InterPro"/>
</dbReference>
<dbReference type="GO" id="GO:0016712">
    <property type="term" value="F:oxidoreductase activity, acting on paired donors, with incorporation or reduction of molecular oxygen, reduced flavin or flavoprotein as one donor, and incorporation of one atom of oxygen"/>
    <property type="evidence" value="ECO:0007669"/>
    <property type="project" value="TreeGrafter"/>
</dbReference>
<comment type="function">
    <text evidence="2">May be involved in the metabolism of insect hormones and in the breakdown of synthetic insecticides.</text>
</comment>
<evidence type="ECO:0000256" key="1">
    <source>
        <dbReference type="ARBA" id="ARBA00001971"/>
    </source>
</evidence>
<dbReference type="InterPro" id="IPR017972">
    <property type="entry name" value="Cyt_P450_CS"/>
</dbReference>
<keyword evidence="9" id="KW-0492">Microsome</keyword>
<dbReference type="InterPro" id="IPR036396">
    <property type="entry name" value="Cyt_P450_sf"/>
</dbReference>
<gene>
    <name evidence="16" type="primary">Dvir\GJ10344</name>
    <name evidence="17" type="synonym">Dvir\GJ22535</name>
    <name evidence="18" type="synonym">Dvir\GJ22536</name>
    <name evidence="16" type="ORF">Dvir_GJ10344</name>
    <name evidence="17" type="ORF">Dvir_GJ22535</name>
    <name evidence="18" type="ORF">Dvir_GJ22536</name>
</gene>
<dbReference type="PROSITE" id="PS00086">
    <property type="entry name" value="CYTOCHROME_P450"/>
    <property type="match status" value="1"/>
</dbReference>
<keyword evidence="10 15" id="KW-0560">Oxidoreductase</keyword>
<comment type="cofactor">
    <cofactor evidence="1 14">
        <name>heme</name>
        <dbReference type="ChEBI" id="CHEBI:30413"/>
    </cofactor>
</comment>
<dbReference type="InParanoid" id="B4M3V9"/>
<dbReference type="STRING" id="7244.B4M3V9"/>
<dbReference type="CDD" id="cd20651">
    <property type="entry name" value="CYP15A1-like"/>
    <property type="match status" value="1"/>
</dbReference>
<dbReference type="SUPFAM" id="SSF48264">
    <property type="entry name" value="Cytochrome P450"/>
    <property type="match status" value="1"/>
</dbReference>
<evidence type="ECO:0000256" key="9">
    <source>
        <dbReference type="ARBA" id="ARBA00022848"/>
    </source>
</evidence>
<feature type="binding site" description="axial binding residue" evidence="14">
    <location>
        <position position="456"/>
    </location>
    <ligand>
        <name>heme</name>
        <dbReference type="ChEBI" id="CHEBI:30413"/>
    </ligand>
    <ligandPart>
        <name>Fe</name>
        <dbReference type="ChEBI" id="CHEBI:18248"/>
    </ligandPart>
</feature>
<dbReference type="GO" id="GO:0006805">
    <property type="term" value="P:xenobiotic metabolic process"/>
    <property type="evidence" value="ECO:0007669"/>
    <property type="project" value="TreeGrafter"/>
</dbReference>
<evidence type="ECO:0000256" key="13">
    <source>
        <dbReference type="ARBA" id="ARBA00023136"/>
    </source>
</evidence>
<dbReference type="OMA" id="TATMCQH"/>
<evidence type="ECO:0000256" key="5">
    <source>
        <dbReference type="ARBA" id="ARBA00010617"/>
    </source>
</evidence>
<keyword evidence="19" id="KW-1185">Reference proteome</keyword>
<dbReference type="InterPro" id="IPR002401">
    <property type="entry name" value="Cyt_P450_E_grp-I"/>
</dbReference>
<accession>B4M3V9</accession>
<dbReference type="GO" id="GO:0005506">
    <property type="term" value="F:iron ion binding"/>
    <property type="evidence" value="ECO:0007669"/>
    <property type="project" value="InterPro"/>
</dbReference>
<evidence type="ECO:0000256" key="14">
    <source>
        <dbReference type="PIRSR" id="PIRSR602401-1"/>
    </source>
</evidence>
<dbReference type="EMBL" id="CH940652">
    <property type="protein sequence ID" value="EDW59320.1"/>
    <property type="molecule type" value="Genomic_DNA"/>
</dbReference>
<dbReference type="PRINTS" id="PR00463">
    <property type="entry name" value="EP450I"/>
</dbReference>